<comment type="caution">
    <text evidence="5">The sequence shown here is derived from an EMBL/GenBank/DDBJ whole genome shotgun (WGS) entry which is preliminary data.</text>
</comment>
<evidence type="ECO:0000256" key="3">
    <source>
        <dbReference type="PROSITE-ProRule" id="PRU00023"/>
    </source>
</evidence>
<evidence type="ECO:0000313" key="6">
    <source>
        <dbReference type="Proteomes" id="UP001206595"/>
    </source>
</evidence>
<dbReference type="EMBL" id="MU620892">
    <property type="protein sequence ID" value="KAI8584460.1"/>
    <property type="molecule type" value="Genomic_DNA"/>
</dbReference>
<accession>A0AAD5HHE7</accession>
<evidence type="ECO:0000256" key="4">
    <source>
        <dbReference type="SAM" id="MobiDB-lite"/>
    </source>
</evidence>
<dbReference type="SMART" id="SM00248">
    <property type="entry name" value="ANK"/>
    <property type="match status" value="2"/>
</dbReference>
<dbReference type="Proteomes" id="UP001206595">
    <property type="component" value="Unassembled WGS sequence"/>
</dbReference>
<evidence type="ECO:0000313" key="5">
    <source>
        <dbReference type="EMBL" id="KAI8584460.1"/>
    </source>
</evidence>
<sequence>MTASVAPFTMDFIHPPIPGQVHQYYGSIHNTQLLLPAITDHTSPKVSPKPKPKPKRESTSLYTAASNGNLQKLKELLNENNNVNQDQPITGLTLLHFAASRGHLEVTRSLCEEYGALTDIEDREGEVNKGFDFVNNRRNLSRYIYFIQDQSFLIFLFFFA</sequence>
<dbReference type="AlphaFoldDB" id="A0AAD5HHE7"/>
<keyword evidence="6" id="KW-1185">Reference proteome</keyword>
<dbReference type="InterPro" id="IPR036770">
    <property type="entry name" value="Ankyrin_rpt-contain_sf"/>
</dbReference>
<dbReference type="GeneID" id="75910221"/>
<feature type="repeat" description="ANK" evidence="3">
    <location>
        <begin position="90"/>
        <end position="123"/>
    </location>
</feature>
<dbReference type="SUPFAM" id="SSF48403">
    <property type="entry name" value="Ankyrin repeat"/>
    <property type="match status" value="1"/>
</dbReference>
<protein>
    <submittedName>
        <fullName evidence="5">Uncharacterized protein</fullName>
    </submittedName>
</protein>
<organism evidence="5 6">
    <name type="scientific">Umbelopsis ramanniana AG</name>
    <dbReference type="NCBI Taxonomy" id="1314678"/>
    <lineage>
        <taxon>Eukaryota</taxon>
        <taxon>Fungi</taxon>
        <taxon>Fungi incertae sedis</taxon>
        <taxon>Mucoromycota</taxon>
        <taxon>Mucoromycotina</taxon>
        <taxon>Umbelopsidomycetes</taxon>
        <taxon>Umbelopsidales</taxon>
        <taxon>Umbelopsidaceae</taxon>
        <taxon>Umbelopsis</taxon>
    </lineage>
</organism>
<dbReference type="InterPro" id="IPR002110">
    <property type="entry name" value="Ankyrin_rpt"/>
</dbReference>
<keyword evidence="2 3" id="KW-0040">ANK repeat</keyword>
<dbReference type="PANTHER" id="PTHR24198:SF165">
    <property type="entry name" value="ANKYRIN REPEAT-CONTAINING PROTEIN-RELATED"/>
    <property type="match status" value="1"/>
</dbReference>
<name>A0AAD5HHE7_UMBRA</name>
<reference evidence="5" key="1">
    <citation type="submission" date="2021-06" db="EMBL/GenBank/DDBJ databases">
        <authorList>
            <consortium name="DOE Joint Genome Institute"/>
            <person name="Mondo S.J."/>
            <person name="Amses K.R."/>
            <person name="Simmons D.R."/>
            <person name="Longcore J.E."/>
            <person name="Seto K."/>
            <person name="Alves G.H."/>
            <person name="Bonds A.E."/>
            <person name="Quandt C.A."/>
            <person name="Davis W.J."/>
            <person name="Chang Y."/>
            <person name="Letcher P.M."/>
            <person name="Powell M.J."/>
            <person name="Kuo A."/>
            <person name="Labutti K."/>
            <person name="Pangilinan J."/>
            <person name="Andreopoulos W."/>
            <person name="Tritt A."/>
            <person name="Riley R."/>
            <person name="Hundley H."/>
            <person name="Johnson J."/>
            <person name="Lipzen A."/>
            <person name="Barry K."/>
            <person name="Berbee M.L."/>
            <person name="Buchler N.E."/>
            <person name="Grigoriev I.V."/>
            <person name="Spatafora J.W."/>
            <person name="Stajich J.E."/>
            <person name="James T.Y."/>
        </authorList>
    </citation>
    <scope>NUCLEOTIDE SEQUENCE</scope>
    <source>
        <strain evidence="5">AG</strain>
    </source>
</reference>
<evidence type="ECO:0000256" key="2">
    <source>
        <dbReference type="ARBA" id="ARBA00023043"/>
    </source>
</evidence>
<dbReference type="RefSeq" id="XP_051449464.1">
    <property type="nucleotide sequence ID" value="XM_051584871.1"/>
</dbReference>
<dbReference type="PROSITE" id="PS50088">
    <property type="entry name" value="ANK_REPEAT"/>
    <property type="match status" value="1"/>
</dbReference>
<evidence type="ECO:0000256" key="1">
    <source>
        <dbReference type="ARBA" id="ARBA00022737"/>
    </source>
</evidence>
<dbReference type="Pfam" id="PF12796">
    <property type="entry name" value="Ank_2"/>
    <property type="match status" value="1"/>
</dbReference>
<dbReference type="PANTHER" id="PTHR24198">
    <property type="entry name" value="ANKYRIN REPEAT AND PROTEIN KINASE DOMAIN-CONTAINING PROTEIN"/>
    <property type="match status" value="1"/>
</dbReference>
<keyword evidence="1" id="KW-0677">Repeat</keyword>
<feature type="region of interest" description="Disordered" evidence="4">
    <location>
        <begin position="40"/>
        <end position="60"/>
    </location>
</feature>
<gene>
    <name evidence="5" type="ORF">K450DRAFT_216522</name>
</gene>
<dbReference type="Gene3D" id="1.25.40.20">
    <property type="entry name" value="Ankyrin repeat-containing domain"/>
    <property type="match status" value="1"/>
</dbReference>
<reference evidence="5" key="2">
    <citation type="journal article" date="2022" name="Proc. Natl. Acad. Sci. U.S.A.">
        <title>Diploid-dominant life cycles characterize the early evolution of Fungi.</title>
        <authorList>
            <person name="Amses K.R."/>
            <person name="Simmons D.R."/>
            <person name="Longcore J.E."/>
            <person name="Mondo S.J."/>
            <person name="Seto K."/>
            <person name="Jeronimo G.H."/>
            <person name="Bonds A.E."/>
            <person name="Quandt C.A."/>
            <person name="Davis W.J."/>
            <person name="Chang Y."/>
            <person name="Federici B.A."/>
            <person name="Kuo A."/>
            <person name="LaButti K."/>
            <person name="Pangilinan J."/>
            <person name="Andreopoulos W."/>
            <person name="Tritt A."/>
            <person name="Riley R."/>
            <person name="Hundley H."/>
            <person name="Johnson J."/>
            <person name="Lipzen A."/>
            <person name="Barry K."/>
            <person name="Lang B.F."/>
            <person name="Cuomo C.A."/>
            <person name="Buchler N.E."/>
            <person name="Grigoriev I.V."/>
            <person name="Spatafora J.W."/>
            <person name="Stajich J.E."/>
            <person name="James T.Y."/>
        </authorList>
    </citation>
    <scope>NUCLEOTIDE SEQUENCE</scope>
    <source>
        <strain evidence="5">AG</strain>
    </source>
</reference>
<proteinExistence type="predicted"/>